<protein>
    <submittedName>
        <fullName evidence="1">Class I SAM-dependent methyltransferase</fullName>
    </submittedName>
</protein>
<sequence length="191" mass="21584">MVKQALQFSHELLKQSVEKGDIVVDATAGNGNDTLLLANLVGETGHVLAFDIQEQAIQNTRHRLQEHHIEHATLIHDSHSQLDRHLKTHMHKNIGGAIFNLGYLPGSDKSVITMPESTIPAIQQLLENLREGKLIVLVVYYGHQGGDKEKEELLEMVKQLDQKEFSVLEYSFINQKNNPPFLLAIEKRKAR</sequence>
<name>A0ABN1BNB8_9BACI</name>
<dbReference type="EMBL" id="BAAADO010000006">
    <property type="protein sequence ID" value="GAA0500414.1"/>
    <property type="molecule type" value="Genomic_DNA"/>
</dbReference>
<evidence type="ECO:0000313" key="1">
    <source>
        <dbReference type="EMBL" id="GAA0500414.1"/>
    </source>
</evidence>
<gene>
    <name evidence="1" type="ORF">GCM10008986_29680</name>
</gene>
<dbReference type="InterPro" id="IPR029063">
    <property type="entry name" value="SAM-dependent_MTases_sf"/>
</dbReference>
<dbReference type="Gene3D" id="3.40.50.150">
    <property type="entry name" value="Vaccinia Virus protein VP39"/>
    <property type="match status" value="1"/>
</dbReference>
<accession>A0ABN1BNB8</accession>
<dbReference type="Pfam" id="PF06962">
    <property type="entry name" value="rRNA_methylase"/>
    <property type="match status" value="1"/>
</dbReference>
<keyword evidence="1" id="KW-0808">Transferase</keyword>
<dbReference type="GO" id="GO:0008168">
    <property type="term" value="F:methyltransferase activity"/>
    <property type="evidence" value="ECO:0007669"/>
    <property type="project" value="UniProtKB-KW"/>
</dbReference>
<dbReference type="Proteomes" id="UP001500880">
    <property type="component" value="Unassembled WGS sequence"/>
</dbReference>
<dbReference type="PANTHER" id="PTHR35276">
    <property type="entry name" value="S-ADENOSYL-L-METHIONINE-DEPENDENT METHYLTRANSFERASES SUPERFAMILY PROTEIN"/>
    <property type="match status" value="1"/>
</dbReference>
<proteinExistence type="predicted"/>
<dbReference type="GO" id="GO:0032259">
    <property type="term" value="P:methylation"/>
    <property type="evidence" value="ECO:0007669"/>
    <property type="project" value="UniProtKB-KW"/>
</dbReference>
<evidence type="ECO:0000313" key="2">
    <source>
        <dbReference type="Proteomes" id="UP001500880"/>
    </source>
</evidence>
<dbReference type="SUPFAM" id="SSF53335">
    <property type="entry name" value="S-adenosyl-L-methionine-dependent methyltransferases"/>
    <property type="match status" value="1"/>
</dbReference>
<keyword evidence="1" id="KW-0489">Methyltransferase</keyword>
<dbReference type="PANTHER" id="PTHR35276:SF1">
    <property type="entry name" value="TRNA (MNM(5)S(2)U34)-METHYLTRANSFERASE, CHLOROPLASTIC"/>
    <property type="match status" value="1"/>
</dbReference>
<comment type="caution">
    <text evidence="1">The sequence shown here is derived from an EMBL/GenBank/DDBJ whole genome shotgun (WGS) entry which is preliminary data.</text>
</comment>
<organism evidence="1 2">
    <name type="scientific">Salinibacillus aidingensis</name>
    <dbReference type="NCBI Taxonomy" id="237684"/>
    <lineage>
        <taxon>Bacteria</taxon>
        <taxon>Bacillati</taxon>
        <taxon>Bacillota</taxon>
        <taxon>Bacilli</taxon>
        <taxon>Bacillales</taxon>
        <taxon>Bacillaceae</taxon>
        <taxon>Salinibacillus</taxon>
    </lineage>
</organism>
<dbReference type="RefSeq" id="WP_343842730.1">
    <property type="nucleotide sequence ID" value="NZ_BAAADO010000006.1"/>
</dbReference>
<reference evidence="1 2" key="1">
    <citation type="journal article" date="2019" name="Int. J. Syst. Evol. Microbiol.">
        <title>The Global Catalogue of Microorganisms (GCM) 10K type strain sequencing project: providing services to taxonomists for standard genome sequencing and annotation.</title>
        <authorList>
            <consortium name="The Broad Institute Genomics Platform"/>
            <consortium name="The Broad Institute Genome Sequencing Center for Infectious Disease"/>
            <person name="Wu L."/>
            <person name="Ma J."/>
        </authorList>
    </citation>
    <scope>NUCLEOTIDE SEQUENCE [LARGE SCALE GENOMIC DNA]</scope>
    <source>
        <strain evidence="1 2">JCM 12389</strain>
    </source>
</reference>
<dbReference type="InterPro" id="IPR010719">
    <property type="entry name" value="MnmM_MeTrfase"/>
</dbReference>
<keyword evidence="2" id="KW-1185">Reference proteome</keyword>